<organism evidence="1 2">
    <name type="scientific">Irpex rosettiformis</name>
    <dbReference type="NCBI Taxonomy" id="378272"/>
    <lineage>
        <taxon>Eukaryota</taxon>
        <taxon>Fungi</taxon>
        <taxon>Dikarya</taxon>
        <taxon>Basidiomycota</taxon>
        <taxon>Agaricomycotina</taxon>
        <taxon>Agaricomycetes</taxon>
        <taxon>Polyporales</taxon>
        <taxon>Irpicaceae</taxon>
        <taxon>Irpex</taxon>
    </lineage>
</organism>
<dbReference type="Proteomes" id="UP001055072">
    <property type="component" value="Unassembled WGS sequence"/>
</dbReference>
<protein>
    <submittedName>
        <fullName evidence="1">Uncharacterized protein</fullName>
    </submittedName>
</protein>
<evidence type="ECO:0000313" key="1">
    <source>
        <dbReference type="EMBL" id="KAI0087665.1"/>
    </source>
</evidence>
<keyword evidence="2" id="KW-1185">Reference proteome</keyword>
<name>A0ACB8U0C8_9APHY</name>
<gene>
    <name evidence="1" type="ORF">BDY19DRAFT_994574</name>
</gene>
<accession>A0ACB8U0C8</accession>
<evidence type="ECO:0000313" key="2">
    <source>
        <dbReference type="Proteomes" id="UP001055072"/>
    </source>
</evidence>
<proteinExistence type="predicted"/>
<dbReference type="EMBL" id="MU274916">
    <property type="protein sequence ID" value="KAI0087665.1"/>
    <property type="molecule type" value="Genomic_DNA"/>
</dbReference>
<sequence length="108" mass="12148">MVFVEKWNHHSLAGPNTSDQSPLELCFLGQSTEGIYADDLYADVHLTILSQYLDTYSHPIVPSPYQTSAGHPDDEEVSEDDNDLEWEDEDVLLEELENSISGHVQSNI</sequence>
<reference evidence="1" key="1">
    <citation type="journal article" date="2021" name="Environ. Microbiol.">
        <title>Gene family expansions and transcriptome signatures uncover fungal adaptations to wood decay.</title>
        <authorList>
            <person name="Hage H."/>
            <person name="Miyauchi S."/>
            <person name="Viragh M."/>
            <person name="Drula E."/>
            <person name="Min B."/>
            <person name="Chaduli D."/>
            <person name="Navarro D."/>
            <person name="Favel A."/>
            <person name="Norest M."/>
            <person name="Lesage-Meessen L."/>
            <person name="Balint B."/>
            <person name="Merenyi Z."/>
            <person name="de Eugenio L."/>
            <person name="Morin E."/>
            <person name="Martinez A.T."/>
            <person name="Baldrian P."/>
            <person name="Stursova M."/>
            <person name="Martinez M.J."/>
            <person name="Novotny C."/>
            <person name="Magnuson J.K."/>
            <person name="Spatafora J.W."/>
            <person name="Maurice S."/>
            <person name="Pangilinan J."/>
            <person name="Andreopoulos W."/>
            <person name="LaButti K."/>
            <person name="Hundley H."/>
            <person name="Na H."/>
            <person name="Kuo A."/>
            <person name="Barry K."/>
            <person name="Lipzen A."/>
            <person name="Henrissat B."/>
            <person name="Riley R."/>
            <person name="Ahrendt S."/>
            <person name="Nagy L.G."/>
            <person name="Grigoriev I.V."/>
            <person name="Martin F."/>
            <person name="Rosso M.N."/>
        </authorList>
    </citation>
    <scope>NUCLEOTIDE SEQUENCE</scope>
    <source>
        <strain evidence="1">CBS 384.51</strain>
    </source>
</reference>
<comment type="caution">
    <text evidence="1">The sequence shown here is derived from an EMBL/GenBank/DDBJ whole genome shotgun (WGS) entry which is preliminary data.</text>
</comment>